<reference evidence="2" key="1">
    <citation type="submission" date="2016-09" db="EMBL/GenBank/DDBJ databases">
        <authorList>
            <person name="Varghese N."/>
            <person name="Submissions S."/>
        </authorList>
    </citation>
    <scope>NUCLEOTIDE SEQUENCE [LARGE SCALE GENOMIC DNA]</scope>
    <source>
        <strain evidence="2">ANC 4422</strain>
    </source>
</reference>
<dbReference type="RefSeq" id="WP_143230123.1">
    <property type="nucleotide sequence ID" value="NZ_FMYL01000007.1"/>
</dbReference>
<dbReference type="STRING" id="1219383.SAMN05421733_10793"/>
<evidence type="ECO:0000313" key="2">
    <source>
        <dbReference type="Proteomes" id="UP000242501"/>
    </source>
</evidence>
<accession>A0A1G6HZC5</accession>
<protein>
    <submittedName>
        <fullName evidence="1">Uncharacterized protein</fullName>
    </submittedName>
</protein>
<dbReference type="AlphaFoldDB" id="A0A1G6HZC5"/>
<dbReference type="Proteomes" id="UP000242501">
    <property type="component" value="Unassembled WGS sequence"/>
</dbReference>
<name>A0A1G6HZC5_9GAMM</name>
<dbReference type="OrthoDB" id="6711216at2"/>
<keyword evidence="2" id="KW-1185">Reference proteome</keyword>
<proteinExistence type="predicted"/>
<organism evidence="1 2">
    <name type="scientific">Acinetobacter boissieri</name>
    <dbReference type="NCBI Taxonomy" id="1219383"/>
    <lineage>
        <taxon>Bacteria</taxon>
        <taxon>Pseudomonadati</taxon>
        <taxon>Pseudomonadota</taxon>
        <taxon>Gammaproteobacteria</taxon>
        <taxon>Moraxellales</taxon>
        <taxon>Moraxellaceae</taxon>
        <taxon>Acinetobacter</taxon>
    </lineage>
</organism>
<gene>
    <name evidence="1" type="ORF">SAMN05421733_10793</name>
</gene>
<sequence length="128" mass="14869">MMHNMPMHPSLGPHEYKELSLMLANKKPLALFYTDSEMPEEFTPHLASGRLHCTQFARQFMFKDEPHEIVYSIISHAPNTPNVQRLIEVIKMTFTVGFSVPLEREIGQLLGYDDADIEYYIQRLSRSI</sequence>
<dbReference type="EMBL" id="FMYL01000007">
    <property type="protein sequence ID" value="SDB98826.1"/>
    <property type="molecule type" value="Genomic_DNA"/>
</dbReference>
<evidence type="ECO:0000313" key="1">
    <source>
        <dbReference type="EMBL" id="SDB98826.1"/>
    </source>
</evidence>